<dbReference type="InterPro" id="IPR002711">
    <property type="entry name" value="HNH"/>
</dbReference>
<dbReference type="EMBL" id="CAAHCR010000016">
    <property type="protein sequence ID" value="VGL97853.1"/>
    <property type="molecule type" value="Genomic_DNA"/>
</dbReference>
<evidence type="ECO:0000313" key="2">
    <source>
        <dbReference type="EMBL" id="VGL97853.1"/>
    </source>
</evidence>
<sequence length="331" mass="38040">MAYCRCYPAALIPGNELCIVMIFYYRGMIVINKICQVIDGEYVCDIDISVEEWKALLMNEKVFDSKSIEALKKWYIEPNHSCTCFDIGKKYEQHSMSANGVINGLGGRVQKELGRFEVKGIGNIAPGTKFITVMKSKETGEKPKRYLWTIRDELVQAIKELDFFGSKEITTNEYYSDDELINAMEANNTFDVAQTFEYTGEAKPKKHATEVKNGVSYPRSKGVSKNALNKAGYRCEVDGEHPTFRRRNSPLNYTEPHHIVPMSRQDDFNTSLDVEENIISLCCNCHKQIHLGQGYEEMLEKIYNERKELLKQVAIDISLEDLIRYYKGQNR</sequence>
<dbReference type="GO" id="GO:0004519">
    <property type="term" value="F:endonuclease activity"/>
    <property type="evidence" value="ECO:0007669"/>
    <property type="project" value="UniProtKB-KW"/>
</dbReference>
<name>A0A486R7U1_KLEPN</name>
<evidence type="ECO:0000259" key="1">
    <source>
        <dbReference type="Pfam" id="PF01844"/>
    </source>
</evidence>
<protein>
    <submittedName>
        <fullName evidence="2">HNH endonuclease</fullName>
    </submittedName>
</protein>
<reference evidence="2" key="1">
    <citation type="submission" date="2019-03" db="EMBL/GenBank/DDBJ databases">
        <authorList>
            <consortium name="Pathogen Informatics"/>
        </authorList>
    </citation>
    <scope>NUCLEOTIDE SEQUENCE</scope>
    <source>
        <strain evidence="2">5012STDY7626445</strain>
    </source>
</reference>
<gene>
    <name evidence="2" type="ORF">SAMEA4873647_05134</name>
</gene>
<dbReference type="GO" id="GO:0003676">
    <property type="term" value="F:nucleic acid binding"/>
    <property type="evidence" value="ECO:0007669"/>
    <property type="project" value="InterPro"/>
</dbReference>
<dbReference type="InterPro" id="IPR003615">
    <property type="entry name" value="HNH_nuc"/>
</dbReference>
<keyword evidence="2" id="KW-0540">Nuclease</keyword>
<feature type="domain" description="HNH" evidence="1">
    <location>
        <begin position="253"/>
        <end position="290"/>
    </location>
</feature>
<keyword evidence="2" id="KW-0255">Endonuclease</keyword>
<proteinExistence type="predicted"/>
<organism evidence="2">
    <name type="scientific">Klebsiella pneumoniae</name>
    <dbReference type="NCBI Taxonomy" id="573"/>
    <lineage>
        <taxon>Bacteria</taxon>
        <taxon>Pseudomonadati</taxon>
        <taxon>Pseudomonadota</taxon>
        <taxon>Gammaproteobacteria</taxon>
        <taxon>Enterobacterales</taxon>
        <taxon>Enterobacteriaceae</taxon>
        <taxon>Klebsiella/Raoultella group</taxon>
        <taxon>Klebsiella</taxon>
        <taxon>Klebsiella pneumoniae complex</taxon>
    </lineage>
</organism>
<dbReference type="Pfam" id="PF01844">
    <property type="entry name" value="HNH"/>
    <property type="match status" value="1"/>
</dbReference>
<dbReference type="AlphaFoldDB" id="A0A486R7U1"/>
<accession>A0A486R7U1</accession>
<dbReference type="CDD" id="cd00085">
    <property type="entry name" value="HNHc"/>
    <property type="match status" value="1"/>
</dbReference>
<dbReference type="GO" id="GO:0008270">
    <property type="term" value="F:zinc ion binding"/>
    <property type="evidence" value="ECO:0007669"/>
    <property type="project" value="InterPro"/>
</dbReference>
<keyword evidence="2" id="KW-0378">Hydrolase</keyword>